<dbReference type="HOGENOM" id="CLU_167864_0_0_1"/>
<dbReference type="Gramene" id="ONIVA06G26260.1">
    <property type="protein sequence ID" value="ONIVA06G26260.1"/>
    <property type="gene ID" value="ONIVA06G26260"/>
</dbReference>
<keyword evidence="2" id="KW-1185">Reference proteome</keyword>
<accession>A0A0E0HTZ9</accession>
<sequence length="139" mass="15091">MDDEVERCGRGVAAHTRATVWGGSVVTIGHKVSPEHVSAADGMDGDEVGQDVDILYRRRLASVDSALCFGVNPSRYRQFSWGRAPVDWENGAGGKRATLLLGERMGWRRGWMRCVACLRCRTGWGGASACLARHATSLA</sequence>
<reference evidence="1" key="1">
    <citation type="submission" date="2015-04" db="UniProtKB">
        <authorList>
            <consortium name="EnsemblPlants"/>
        </authorList>
    </citation>
    <scope>IDENTIFICATION</scope>
    <source>
        <strain evidence="1">SL10</strain>
    </source>
</reference>
<name>A0A0E0HTZ9_ORYNI</name>
<evidence type="ECO:0000313" key="1">
    <source>
        <dbReference type="EnsemblPlants" id="ONIVA06G26260.1"/>
    </source>
</evidence>
<evidence type="ECO:0000313" key="2">
    <source>
        <dbReference type="Proteomes" id="UP000006591"/>
    </source>
</evidence>
<protein>
    <submittedName>
        <fullName evidence="1">Uncharacterized protein</fullName>
    </submittedName>
</protein>
<reference evidence="1" key="2">
    <citation type="submission" date="2018-04" db="EMBL/GenBank/DDBJ databases">
        <title>OnivRS2 (Oryza nivara Reference Sequence Version 2).</title>
        <authorList>
            <person name="Zhang J."/>
            <person name="Kudrna D."/>
            <person name="Lee S."/>
            <person name="Talag J."/>
            <person name="Rajasekar S."/>
            <person name="Welchert J."/>
            <person name="Hsing Y.-I."/>
            <person name="Wing R.A."/>
        </authorList>
    </citation>
    <scope>NUCLEOTIDE SEQUENCE [LARGE SCALE GENOMIC DNA]</scope>
    <source>
        <strain evidence="1">SL10</strain>
    </source>
</reference>
<dbReference type="OMA" id="DWENGAG"/>
<dbReference type="Proteomes" id="UP000006591">
    <property type="component" value="Chromosome 6"/>
</dbReference>
<dbReference type="EnsemblPlants" id="ONIVA06G26260.1">
    <property type="protein sequence ID" value="ONIVA06G26260.1"/>
    <property type="gene ID" value="ONIVA06G26260"/>
</dbReference>
<proteinExistence type="predicted"/>
<organism evidence="1">
    <name type="scientific">Oryza nivara</name>
    <name type="common">Indian wild rice</name>
    <name type="synonym">Oryza sativa f. spontanea</name>
    <dbReference type="NCBI Taxonomy" id="4536"/>
    <lineage>
        <taxon>Eukaryota</taxon>
        <taxon>Viridiplantae</taxon>
        <taxon>Streptophyta</taxon>
        <taxon>Embryophyta</taxon>
        <taxon>Tracheophyta</taxon>
        <taxon>Spermatophyta</taxon>
        <taxon>Magnoliopsida</taxon>
        <taxon>Liliopsida</taxon>
        <taxon>Poales</taxon>
        <taxon>Poaceae</taxon>
        <taxon>BOP clade</taxon>
        <taxon>Oryzoideae</taxon>
        <taxon>Oryzeae</taxon>
        <taxon>Oryzinae</taxon>
        <taxon>Oryza</taxon>
    </lineage>
</organism>
<dbReference type="AlphaFoldDB" id="A0A0E0HTZ9"/>